<name>A0A443SLZ5_9ACAR</name>
<dbReference type="InterPro" id="IPR055236">
    <property type="entry name" value="EVH1_PP4R3"/>
</dbReference>
<comment type="subcellular location">
    <subcellularLocation>
        <location evidence="1">Nucleus</location>
    </subcellularLocation>
</comment>
<accession>A0A443SLZ5</accession>
<dbReference type="InterPro" id="IPR016024">
    <property type="entry name" value="ARM-type_fold"/>
</dbReference>
<dbReference type="SUPFAM" id="SSF50729">
    <property type="entry name" value="PH domain-like"/>
    <property type="match status" value="1"/>
</dbReference>
<proteinExistence type="inferred from homology"/>
<dbReference type="InterPro" id="IPR011993">
    <property type="entry name" value="PH-like_dom_sf"/>
</dbReference>
<evidence type="ECO:0000256" key="2">
    <source>
        <dbReference type="ARBA" id="ARBA00008809"/>
    </source>
</evidence>
<evidence type="ECO:0000313" key="6">
    <source>
        <dbReference type="EMBL" id="RWS28493.1"/>
    </source>
</evidence>
<dbReference type="VEuPathDB" id="VectorBase:LDEU003548"/>
<evidence type="ECO:0000256" key="1">
    <source>
        <dbReference type="ARBA" id="ARBA00004123"/>
    </source>
</evidence>
<dbReference type="PANTHER" id="PTHR23318">
    <property type="entry name" value="ATP SYNTHASE GAMMA-RELATED"/>
    <property type="match status" value="1"/>
</dbReference>
<evidence type="ECO:0000313" key="7">
    <source>
        <dbReference type="Proteomes" id="UP000288716"/>
    </source>
</evidence>
<sequence length="772" mass="90033">MTDTRRRVKLYALNADRQWDDRGTGHVSSSYVEKLKGMSLLVRAESDGSVLLESKIQTDTAYQKQQETLIVWSEGDNYDLALSFQEKAGCDEIWAKICQVQGKDPSVEITQDIVEEEDERFDEAPEASAFSIDLPACEVDLLDEIKELIASCVPFPIKREKLALALESGNYIKKLINLFHVCEEMSNIKALHKLYDIFKNIFLLNKNPLFEVMLNEDALFDVIGVFEYDPSQVQPKRHRDYLKSVSRFKEVIPFGNAELINKIHQTYRVQYIQDVVLPTPSVFEENMLSTLSSFIFFNKVEIVSLIQEDENFLRVLFAQITDEATDDERRRDLVLFLKEFCTFSQTLQPQNRENFFKALSTLGVLPTLEVTLAMDDIVIKTASVDILTYVVEHGPSMVREYSLHQENTAEEDQYIVNVIIDQMICDTDPDLGMAVQLSSILRLLLDPDNMLSAVVNKSEKTDFLNFFYKHCMHNLIAPVLANTSEEMPSRETSQNAQLLSLILELLSFCVEHHAYHIRNFIIQRDLLRRILVLMKSRHTFLVLSALRFMRKIIGLKDEFYNRHIMSGNLFEPIIDSFKANNGRYNLMDSAIIEMFEFIRTEEIKSLIVHIVEKYGKYFDKIEYVRTFKGLRTQYEQHMDRLKDRGSLDSEHILRNNRFRRDPRQLDEDEEMWFNNDDDVDDEIEPTSIDNYKLEEDFGELHRRINERRTMNLNYSDLDNGRRFNDDNVKMNRGAIPRRTTMNITNQTSQSPPHVEVQTTKKVCTPRKLTMLY</sequence>
<dbReference type="InterPro" id="IPR006887">
    <property type="entry name" value="P4R3-like_central_dom"/>
</dbReference>
<keyword evidence="7" id="KW-1185">Reference proteome</keyword>
<dbReference type="GO" id="GO:0005654">
    <property type="term" value="C:nucleoplasm"/>
    <property type="evidence" value="ECO:0007669"/>
    <property type="project" value="TreeGrafter"/>
</dbReference>
<dbReference type="Pfam" id="PF22972">
    <property type="entry name" value="EVH1_PP4R3"/>
    <property type="match status" value="1"/>
</dbReference>
<dbReference type="InterPro" id="IPR051137">
    <property type="entry name" value="PP4R3-like"/>
</dbReference>
<feature type="domain" description="PP4R3 EVH1-like" evidence="5">
    <location>
        <begin position="5"/>
        <end position="101"/>
    </location>
</feature>
<dbReference type="Gene3D" id="2.30.29.30">
    <property type="entry name" value="Pleckstrin-homology domain (PH domain)/Phosphotyrosine-binding domain (PTB)"/>
    <property type="match status" value="1"/>
</dbReference>
<dbReference type="STRING" id="299467.A0A443SLZ5"/>
<dbReference type="GO" id="GO:0072542">
    <property type="term" value="F:protein phosphatase activator activity"/>
    <property type="evidence" value="ECO:0007669"/>
    <property type="project" value="TreeGrafter"/>
</dbReference>
<dbReference type="AlphaFoldDB" id="A0A443SLZ5"/>
<dbReference type="EMBL" id="NCKV01001348">
    <property type="protein sequence ID" value="RWS28493.1"/>
    <property type="molecule type" value="Genomic_DNA"/>
</dbReference>
<reference evidence="6 7" key="1">
    <citation type="journal article" date="2018" name="Gigascience">
        <title>Genomes of trombidid mites reveal novel predicted allergens and laterally-transferred genes associated with secondary metabolism.</title>
        <authorList>
            <person name="Dong X."/>
            <person name="Chaisiri K."/>
            <person name="Xia D."/>
            <person name="Armstrong S.D."/>
            <person name="Fang Y."/>
            <person name="Donnelly M.J."/>
            <person name="Kadowaki T."/>
            <person name="McGarry J.W."/>
            <person name="Darby A.C."/>
            <person name="Makepeace B.L."/>
        </authorList>
    </citation>
    <scope>NUCLEOTIDE SEQUENCE [LARGE SCALE GENOMIC DNA]</scope>
    <source>
        <strain evidence="6">UoL-UT</strain>
    </source>
</reference>
<dbReference type="SUPFAM" id="SSF48371">
    <property type="entry name" value="ARM repeat"/>
    <property type="match status" value="1"/>
</dbReference>
<dbReference type="FunFam" id="2.30.29.30:FF:000051">
    <property type="entry name" value="Serine/threonine-protein phosphatase 4 regulatory subunit 3B"/>
    <property type="match status" value="1"/>
</dbReference>
<comment type="caution">
    <text evidence="6">The sequence shown here is derived from an EMBL/GenBank/DDBJ whole genome shotgun (WGS) entry which is preliminary data.</text>
</comment>
<dbReference type="Proteomes" id="UP000288716">
    <property type="component" value="Unassembled WGS sequence"/>
</dbReference>
<evidence type="ECO:0000259" key="5">
    <source>
        <dbReference type="Pfam" id="PF22972"/>
    </source>
</evidence>
<keyword evidence="3" id="KW-0539">Nucleus</keyword>
<feature type="domain" description="Serine/threonine-protein phosphatase 4 regulatory subunit 3-like central" evidence="4">
    <location>
        <begin position="144"/>
        <end position="636"/>
    </location>
</feature>
<evidence type="ECO:0000259" key="4">
    <source>
        <dbReference type="Pfam" id="PF04802"/>
    </source>
</evidence>
<dbReference type="GO" id="GO:0006974">
    <property type="term" value="P:DNA damage response"/>
    <property type="evidence" value="ECO:0007669"/>
    <property type="project" value="TreeGrafter"/>
</dbReference>
<dbReference type="GO" id="GO:0030289">
    <property type="term" value="C:protein phosphatase 4 complex"/>
    <property type="evidence" value="ECO:0007669"/>
    <property type="project" value="TreeGrafter"/>
</dbReference>
<comment type="similarity">
    <text evidence="2">Belongs to the SMEK family.</text>
</comment>
<protein>
    <submittedName>
        <fullName evidence="6">Serine/threonine-protein phosphatase 4 regulatory subunit 3A-like protein</fullName>
    </submittedName>
</protein>
<gene>
    <name evidence="6" type="ORF">B4U80_11611</name>
</gene>
<organism evidence="6 7">
    <name type="scientific">Leptotrombidium deliense</name>
    <dbReference type="NCBI Taxonomy" id="299467"/>
    <lineage>
        <taxon>Eukaryota</taxon>
        <taxon>Metazoa</taxon>
        <taxon>Ecdysozoa</taxon>
        <taxon>Arthropoda</taxon>
        <taxon>Chelicerata</taxon>
        <taxon>Arachnida</taxon>
        <taxon>Acari</taxon>
        <taxon>Acariformes</taxon>
        <taxon>Trombidiformes</taxon>
        <taxon>Prostigmata</taxon>
        <taxon>Anystina</taxon>
        <taxon>Parasitengona</taxon>
        <taxon>Trombiculoidea</taxon>
        <taxon>Trombiculidae</taxon>
        <taxon>Leptotrombidium</taxon>
    </lineage>
</organism>
<dbReference type="OrthoDB" id="27483at2759"/>
<dbReference type="Pfam" id="PF04802">
    <property type="entry name" value="PP4R3"/>
    <property type="match status" value="1"/>
</dbReference>
<evidence type="ECO:0000256" key="3">
    <source>
        <dbReference type="ARBA" id="ARBA00023242"/>
    </source>
</evidence>
<dbReference type="PANTHER" id="PTHR23318:SF0">
    <property type="entry name" value="SERINE_THREONINE-PROTEIN PHOSPHATASE 4 REGULATORY SUBUNIT 3"/>
    <property type="match status" value="1"/>
</dbReference>